<organism evidence="3">
    <name type="scientific">uncultured Geobacillus sp</name>
    <dbReference type="NCBI Taxonomy" id="228952"/>
    <lineage>
        <taxon>Bacteria</taxon>
        <taxon>Bacillati</taxon>
        <taxon>Bacillota</taxon>
        <taxon>Bacilli</taxon>
        <taxon>Bacillales</taxon>
        <taxon>Anoxybacillaceae</taxon>
        <taxon>Geobacillus</taxon>
        <taxon>environmental samples</taxon>
    </lineage>
</organism>
<dbReference type="InterPro" id="IPR002772">
    <property type="entry name" value="Glyco_hydro_3_C"/>
</dbReference>
<reference evidence="3" key="1">
    <citation type="journal article" date="2013" name="Environ. Microbiol.">
        <title>Seasonally variable intestinal metagenomes of the red palm weevil (Rhynchophorus ferrugineus).</title>
        <authorList>
            <person name="Jia S."/>
            <person name="Zhang X."/>
            <person name="Zhang G."/>
            <person name="Yin A."/>
            <person name="Zhang S."/>
            <person name="Li F."/>
            <person name="Wang L."/>
            <person name="Zhao D."/>
            <person name="Yun Q."/>
            <person name="Tala"/>
            <person name="Wang J."/>
            <person name="Sun G."/>
            <person name="Baabdullah M."/>
            <person name="Yu X."/>
            <person name="Hu S."/>
            <person name="Al-Mssallem I.S."/>
            <person name="Yu J."/>
        </authorList>
    </citation>
    <scope>NUCLEOTIDE SEQUENCE</scope>
</reference>
<evidence type="ECO:0000313" key="3">
    <source>
        <dbReference type="EMBL" id="AIA94754.1"/>
    </source>
</evidence>
<protein>
    <submittedName>
        <fullName evidence="3">Glyco_hydro_3_C</fullName>
    </submittedName>
</protein>
<proteinExistence type="predicted"/>
<accession>A0A060CHP9</accession>
<dbReference type="Pfam" id="PF01915">
    <property type="entry name" value="Glyco_hydro_3_C"/>
    <property type="match status" value="1"/>
</dbReference>
<evidence type="ECO:0000259" key="2">
    <source>
        <dbReference type="Pfam" id="PF01915"/>
    </source>
</evidence>
<dbReference type="Gene3D" id="3.40.50.1700">
    <property type="entry name" value="Glycoside hydrolase family 3 C-terminal domain"/>
    <property type="match status" value="1"/>
</dbReference>
<dbReference type="PANTHER" id="PTHR30620">
    <property type="entry name" value="PERIPLASMIC BETA-GLUCOSIDASE-RELATED"/>
    <property type="match status" value="1"/>
</dbReference>
<keyword evidence="1" id="KW-0378">Hydrolase</keyword>
<dbReference type="InterPro" id="IPR051915">
    <property type="entry name" value="Cellulose_Degrad_GH3"/>
</dbReference>
<dbReference type="InterPro" id="IPR036881">
    <property type="entry name" value="Glyco_hydro_3_C_sf"/>
</dbReference>
<dbReference type="GO" id="GO:0008422">
    <property type="term" value="F:beta-glucosidase activity"/>
    <property type="evidence" value="ECO:0007669"/>
    <property type="project" value="TreeGrafter"/>
</dbReference>
<dbReference type="AlphaFoldDB" id="A0A060CHP9"/>
<name>A0A060CHP9_9BACL</name>
<dbReference type="GO" id="GO:0009251">
    <property type="term" value="P:glucan catabolic process"/>
    <property type="evidence" value="ECO:0007669"/>
    <property type="project" value="TreeGrafter"/>
</dbReference>
<evidence type="ECO:0000256" key="1">
    <source>
        <dbReference type="ARBA" id="ARBA00022801"/>
    </source>
</evidence>
<feature type="domain" description="Glycoside hydrolase family 3 C-terminal" evidence="2">
    <location>
        <begin position="2"/>
        <end position="88"/>
    </location>
</feature>
<dbReference type="PANTHER" id="PTHR30620:SF123">
    <property type="entry name" value="BETA-XYLOSIDASE"/>
    <property type="match status" value="1"/>
</dbReference>
<dbReference type="EMBL" id="KF127399">
    <property type="protein sequence ID" value="AIA94754.1"/>
    <property type="molecule type" value="Genomic_DNA"/>
</dbReference>
<sequence>MTALKQLKKPIISILIQGRPYELTTVQEVSDAVLIGWFPGQKGAQAIADTLSGNNNPSGRLSISYPLNSQQLPVYYYQRDASKQESYYDQPGAPLYSLEQG</sequence>
<dbReference type="SUPFAM" id="SSF52279">
    <property type="entry name" value="Beta-D-glucan exohydrolase, C-terminal domain"/>
    <property type="match status" value="1"/>
</dbReference>